<dbReference type="AlphaFoldDB" id="A0A6M6JBJ4"/>
<protein>
    <submittedName>
        <fullName evidence="2">GAF domain-containing protein</fullName>
    </submittedName>
</protein>
<evidence type="ECO:0000313" key="2">
    <source>
        <dbReference type="EMBL" id="QJY45318.1"/>
    </source>
</evidence>
<dbReference type="InterPro" id="IPR029016">
    <property type="entry name" value="GAF-like_dom_sf"/>
</dbReference>
<dbReference type="Proteomes" id="UP000505377">
    <property type="component" value="Chromosome"/>
</dbReference>
<dbReference type="SUPFAM" id="SSF55781">
    <property type="entry name" value="GAF domain-like"/>
    <property type="match status" value="1"/>
</dbReference>
<keyword evidence="3" id="KW-1185">Reference proteome</keyword>
<evidence type="ECO:0000313" key="3">
    <source>
        <dbReference type="Proteomes" id="UP000505377"/>
    </source>
</evidence>
<dbReference type="RefSeq" id="WP_172155229.1">
    <property type="nucleotide sequence ID" value="NZ_CP053564.1"/>
</dbReference>
<dbReference type="KEGG" id="pbro:HOP40_05345"/>
<dbReference type="EMBL" id="CP053564">
    <property type="protein sequence ID" value="QJY45318.1"/>
    <property type="molecule type" value="Genomic_DNA"/>
</dbReference>
<accession>A0A6M6JBJ4</accession>
<reference evidence="2 3" key="1">
    <citation type="submission" date="2020-05" db="EMBL/GenBank/DDBJ databases">
        <authorList>
            <person name="Mo P."/>
        </authorList>
    </citation>
    <scope>NUCLEOTIDE SEQUENCE [LARGE SCALE GENOMIC DNA]</scope>
    <source>
        <strain evidence="2 3">Gen01</strain>
    </source>
</reference>
<feature type="domain" description="GAF" evidence="1">
    <location>
        <begin position="12"/>
        <end position="163"/>
    </location>
</feature>
<evidence type="ECO:0000259" key="1">
    <source>
        <dbReference type="SMART" id="SM00065"/>
    </source>
</evidence>
<name>A0A6M6JBJ4_9PSEU</name>
<proteinExistence type="predicted"/>
<gene>
    <name evidence="2" type="ORF">HOP40_05345</name>
</gene>
<sequence length="170" mass="17548">MDTGSPGRADDELARRMGTVLDAAVEVLAVDDVGVMLLDDGDELRVLGASGAAGRSLEDAQIEAGAGPGTDAVRLGRPVLVPDVAEAPDYARVWELLRDADGAHAARAVLSVPVLVDGVVVGNFNALRIEPSAWTDDEVRAVQAYAVAVGAVLRQAALASRSRAEPVDPS</sequence>
<dbReference type="InterPro" id="IPR003018">
    <property type="entry name" value="GAF"/>
</dbReference>
<organism evidence="2 3">
    <name type="scientific">Pseudonocardia broussonetiae</name>
    <dbReference type="NCBI Taxonomy" id="2736640"/>
    <lineage>
        <taxon>Bacteria</taxon>
        <taxon>Bacillati</taxon>
        <taxon>Actinomycetota</taxon>
        <taxon>Actinomycetes</taxon>
        <taxon>Pseudonocardiales</taxon>
        <taxon>Pseudonocardiaceae</taxon>
        <taxon>Pseudonocardia</taxon>
    </lineage>
</organism>
<dbReference type="SMART" id="SM00065">
    <property type="entry name" value="GAF"/>
    <property type="match status" value="1"/>
</dbReference>
<dbReference type="Pfam" id="PF01590">
    <property type="entry name" value="GAF"/>
    <property type="match status" value="1"/>
</dbReference>
<dbReference type="Gene3D" id="3.30.450.40">
    <property type="match status" value="1"/>
</dbReference>